<dbReference type="Gene3D" id="3.40.1090.10">
    <property type="entry name" value="Cytosolic phospholipase A2 catalytic domain"/>
    <property type="match status" value="2"/>
</dbReference>
<comment type="caution">
    <text evidence="4">The sequence shown here is derived from an EMBL/GenBank/DDBJ whole genome shotgun (WGS) entry which is preliminary data.</text>
</comment>
<feature type="active site" description="Nucleophile" evidence="2">
    <location>
        <position position="45"/>
    </location>
</feature>
<name>A0ABS8Z8U1_9PSEU</name>
<organism evidence="4 5">
    <name type="scientific">Kibdelosporangium philippinense</name>
    <dbReference type="NCBI Taxonomy" id="211113"/>
    <lineage>
        <taxon>Bacteria</taxon>
        <taxon>Bacillati</taxon>
        <taxon>Actinomycetota</taxon>
        <taxon>Actinomycetes</taxon>
        <taxon>Pseudonocardiales</taxon>
        <taxon>Pseudonocardiaceae</taxon>
        <taxon>Kibdelosporangium</taxon>
    </lineage>
</organism>
<keyword evidence="1 2" id="KW-0443">Lipid metabolism</keyword>
<evidence type="ECO:0000259" key="3">
    <source>
        <dbReference type="PROSITE" id="PS51635"/>
    </source>
</evidence>
<dbReference type="EMBL" id="JAJVCN010000001">
    <property type="protein sequence ID" value="MCE7004296.1"/>
    <property type="molecule type" value="Genomic_DNA"/>
</dbReference>
<sequence length="275" mass="28208">MTMPNNALVLGGGGPVGASWTSALLNGLRSAGVPVADSDVVIGTSAGAVVGAWLTVEPDGLAEVPALMHKRAAWHANNASAGRPDTSLFETVLAGAGSPEEVGRGAVAAMPPISVGQANDLWKAMLPKGAWSPRLRMMSVNASTGQPKAWSARDGIPLAVGVACSTAAPGIAPPVAVNGEVWLDGGVRSGTNADLVTESDPGQVLVVAPIGGNDLVREEAFLAERGYRVHVIVAERFYNAPMDLIDPRFIDAGAAAGAKQARDLAPEVLTWWKGR</sequence>
<dbReference type="RefSeq" id="WP_233725823.1">
    <property type="nucleotide sequence ID" value="NZ_JAJVCN010000001.1"/>
</dbReference>
<feature type="active site" description="Proton acceptor" evidence="2">
    <location>
        <position position="184"/>
    </location>
</feature>
<feature type="domain" description="PNPLA" evidence="3">
    <location>
        <begin position="8"/>
        <end position="197"/>
    </location>
</feature>
<keyword evidence="2" id="KW-0378">Hydrolase</keyword>
<feature type="short sequence motif" description="GXSXG" evidence="2">
    <location>
        <begin position="43"/>
        <end position="47"/>
    </location>
</feature>
<dbReference type="InterPro" id="IPR002641">
    <property type="entry name" value="PNPLA_dom"/>
</dbReference>
<dbReference type="Proteomes" id="UP001521150">
    <property type="component" value="Unassembled WGS sequence"/>
</dbReference>
<evidence type="ECO:0000256" key="1">
    <source>
        <dbReference type="ARBA" id="ARBA00023098"/>
    </source>
</evidence>
<evidence type="ECO:0000256" key="2">
    <source>
        <dbReference type="PROSITE-ProRule" id="PRU01161"/>
    </source>
</evidence>
<dbReference type="SUPFAM" id="SSF52151">
    <property type="entry name" value="FabD/lysophospholipase-like"/>
    <property type="match status" value="1"/>
</dbReference>
<dbReference type="InterPro" id="IPR016035">
    <property type="entry name" value="Acyl_Trfase/lysoPLipase"/>
</dbReference>
<dbReference type="PROSITE" id="PS51635">
    <property type="entry name" value="PNPLA"/>
    <property type="match status" value="1"/>
</dbReference>
<reference evidence="4 5" key="1">
    <citation type="submission" date="2021-12" db="EMBL/GenBank/DDBJ databases">
        <title>Genome sequence of Kibdelosporangium philippinense ATCC 49844.</title>
        <authorList>
            <person name="Fedorov E.A."/>
            <person name="Omeragic M."/>
            <person name="Shalygina K.F."/>
            <person name="Maclea K.S."/>
        </authorList>
    </citation>
    <scope>NUCLEOTIDE SEQUENCE [LARGE SCALE GENOMIC DNA]</scope>
    <source>
        <strain evidence="4 5">ATCC 49844</strain>
    </source>
</reference>
<feature type="short sequence motif" description="GXGXXG" evidence="2">
    <location>
        <begin position="12"/>
        <end position="17"/>
    </location>
</feature>
<keyword evidence="5" id="KW-1185">Reference proteome</keyword>
<evidence type="ECO:0000313" key="4">
    <source>
        <dbReference type="EMBL" id="MCE7004296.1"/>
    </source>
</evidence>
<dbReference type="Pfam" id="PF01734">
    <property type="entry name" value="Patatin"/>
    <property type="match status" value="1"/>
</dbReference>
<evidence type="ECO:0000313" key="5">
    <source>
        <dbReference type="Proteomes" id="UP001521150"/>
    </source>
</evidence>
<keyword evidence="2" id="KW-0442">Lipid degradation</keyword>
<accession>A0ABS8Z8U1</accession>
<protein>
    <submittedName>
        <fullName evidence="4">Patatin-like phospholipase family protein</fullName>
    </submittedName>
</protein>
<feature type="short sequence motif" description="DGA/G" evidence="2">
    <location>
        <begin position="184"/>
        <end position="186"/>
    </location>
</feature>
<gene>
    <name evidence="4" type="ORF">LWC34_15840</name>
</gene>
<proteinExistence type="predicted"/>